<dbReference type="OrthoDB" id="8949486at2759"/>
<keyword evidence="2" id="KW-0175">Coiled coil</keyword>
<feature type="compositionally biased region" description="Low complexity" evidence="3">
    <location>
        <begin position="39"/>
        <end position="59"/>
    </location>
</feature>
<evidence type="ECO:0000256" key="1">
    <source>
        <dbReference type="ARBA" id="ARBA00005331"/>
    </source>
</evidence>
<accession>A0A6A6PDJ7</accession>
<dbReference type="InterPro" id="IPR045160">
    <property type="entry name" value="ATG16"/>
</dbReference>
<comment type="similarity">
    <text evidence="1">Belongs to the ATG16 family.</text>
</comment>
<evidence type="ECO:0000313" key="6">
    <source>
        <dbReference type="Proteomes" id="UP000799766"/>
    </source>
</evidence>
<dbReference type="Pfam" id="PF08614">
    <property type="entry name" value="ATG16"/>
    <property type="match status" value="1"/>
</dbReference>
<feature type="region of interest" description="Disordered" evidence="3">
    <location>
        <begin position="39"/>
        <end position="80"/>
    </location>
</feature>
<name>A0A6A6PDJ7_9PEZI</name>
<organism evidence="5 6">
    <name type="scientific">Lineolata rhizophorae</name>
    <dbReference type="NCBI Taxonomy" id="578093"/>
    <lineage>
        <taxon>Eukaryota</taxon>
        <taxon>Fungi</taxon>
        <taxon>Dikarya</taxon>
        <taxon>Ascomycota</taxon>
        <taxon>Pezizomycotina</taxon>
        <taxon>Dothideomycetes</taxon>
        <taxon>Dothideomycetes incertae sedis</taxon>
        <taxon>Lineolatales</taxon>
        <taxon>Lineolataceae</taxon>
        <taxon>Lineolata</taxon>
    </lineage>
</organism>
<dbReference type="AlphaFoldDB" id="A0A6A6PDJ7"/>
<proteinExistence type="inferred from homology"/>
<keyword evidence="6" id="KW-1185">Reference proteome</keyword>
<gene>
    <name evidence="5" type="ORF">BDY21DRAFT_368192</name>
</gene>
<dbReference type="PANTHER" id="PTHR19878:SF8">
    <property type="entry name" value="AUTOPHAGY-RELATED 16, ISOFORM F"/>
    <property type="match status" value="1"/>
</dbReference>
<dbReference type="EMBL" id="MU001670">
    <property type="protein sequence ID" value="KAF2462054.1"/>
    <property type="molecule type" value="Genomic_DNA"/>
</dbReference>
<evidence type="ECO:0000313" key="5">
    <source>
        <dbReference type="EMBL" id="KAF2462054.1"/>
    </source>
</evidence>
<dbReference type="Proteomes" id="UP000799766">
    <property type="component" value="Unassembled WGS sequence"/>
</dbReference>
<evidence type="ECO:0000256" key="2">
    <source>
        <dbReference type="SAM" id="Coils"/>
    </source>
</evidence>
<dbReference type="GO" id="GO:0000045">
    <property type="term" value="P:autophagosome assembly"/>
    <property type="evidence" value="ECO:0007669"/>
    <property type="project" value="InterPro"/>
</dbReference>
<dbReference type="InterPro" id="IPR013923">
    <property type="entry name" value="Autophagy-rel_prot_16_dom"/>
</dbReference>
<protein>
    <submittedName>
        <fullName evidence="5">Autophagy-related protein 16</fullName>
    </submittedName>
</protein>
<dbReference type="CDD" id="cd22887">
    <property type="entry name" value="Atg16_CCD"/>
    <property type="match status" value="1"/>
</dbReference>
<feature type="coiled-coil region" evidence="2">
    <location>
        <begin position="122"/>
        <end position="191"/>
    </location>
</feature>
<reference evidence="5" key="1">
    <citation type="journal article" date="2020" name="Stud. Mycol.">
        <title>101 Dothideomycetes genomes: a test case for predicting lifestyles and emergence of pathogens.</title>
        <authorList>
            <person name="Haridas S."/>
            <person name="Albert R."/>
            <person name="Binder M."/>
            <person name="Bloem J."/>
            <person name="Labutti K."/>
            <person name="Salamov A."/>
            <person name="Andreopoulos B."/>
            <person name="Baker S."/>
            <person name="Barry K."/>
            <person name="Bills G."/>
            <person name="Bluhm B."/>
            <person name="Cannon C."/>
            <person name="Castanera R."/>
            <person name="Culley D."/>
            <person name="Daum C."/>
            <person name="Ezra D."/>
            <person name="Gonzalez J."/>
            <person name="Henrissat B."/>
            <person name="Kuo A."/>
            <person name="Liang C."/>
            <person name="Lipzen A."/>
            <person name="Lutzoni F."/>
            <person name="Magnuson J."/>
            <person name="Mondo S."/>
            <person name="Nolan M."/>
            <person name="Ohm R."/>
            <person name="Pangilinan J."/>
            <person name="Park H.-J."/>
            <person name="Ramirez L."/>
            <person name="Alfaro M."/>
            <person name="Sun H."/>
            <person name="Tritt A."/>
            <person name="Yoshinaga Y."/>
            <person name="Zwiers L.-H."/>
            <person name="Turgeon B."/>
            <person name="Goodwin S."/>
            <person name="Spatafora J."/>
            <person name="Crous P."/>
            <person name="Grigoriev I."/>
        </authorList>
    </citation>
    <scope>NUCLEOTIDE SEQUENCE</scope>
    <source>
        <strain evidence="5">ATCC 16933</strain>
    </source>
</reference>
<dbReference type="Gene3D" id="1.20.5.170">
    <property type="match status" value="1"/>
</dbReference>
<dbReference type="PANTHER" id="PTHR19878">
    <property type="entry name" value="AUTOPHAGY PROTEIN 16-LIKE"/>
    <property type="match status" value="1"/>
</dbReference>
<sequence length="202" mass="21750">MTWLSDYTAAISARDAAEKRQSAIIAAYTKLADRTAATSHAPASAAPSSPRLPNRAASPLSKTSSPSRKGAAAAAATGDDASLRAELAATQKARAELAARVKPLGEKLATVTAQAGLDARRIEELSRERAGLERKVRDRDEEIKGKGKLVEEVQDEMLSLDLQLNMAEQRAKKLEQDNAELLRRWMALKRDEAEAMNATLGT</sequence>
<feature type="domain" description="Autophagy-related protein 16" evidence="4">
    <location>
        <begin position="6"/>
        <end position="197"/>
    </location>
</feature>
<evidence type="ECO:0000259" key="4">
    <source>
        <dbReference type="Pfam" id="PF08614"/>
    </source>
</evidence>
<evidence type="ECO:0000256" key="3">
    <source>
        <dbReference type="SAM" id="MobiDB-lite"/>
    </source>
</evidence>